<comment type="caution">
    <text evidence="2">The sequence shown here is derived from an EMBL/GenBank/DDBJ whole genome shotgun (WGS) entry which is preliminary data.</text>
</comment>
<gene>
    <name evidence="2" type="ORF">PXEA_LOCUS31997</name>
</gene>
<accession>A0A448XK32</accession>
<proteinExistence type="predicted"/>
<evidence type="ECO:0000313" key="2">
    <source>
        <dbReference type="EMBL" id="VEL38557.1"/>
    </source>
</evidence>
<name>A0A448XK32_9PLAT</name>
<feature type="compositionally biased region" description="Polar residues" evidence="1">
    <location>
        <begin position="45"/>
        <end position="59"/>
    </location>
</feature>
<feature type="region of interest" description="Disordered" evidence="1">
    <location>
        <begin position="45"/>
        <end position="65"/>
    </location>
</feature>
<evidence type="ECO:0000313" key="3">
    <source>
        <dbReference type="Proteomes" id="UP000784294"/>
    </source>
</evidence>
<reference evidence="2" key="1">
    <citation type="submission" date="2018-11" db="EMBL/GenBank/DDBJ databases">
        <authorList>
            <consortium name="Pathogen Informatics"/>
        </authorList>
    </citation>
    <scope>NUCLEOTIDE SEQUENCE</scope>
</reference>
<dbReference type="Proteomes" id="UP000784294">
    <property type="component" value="Unassembled WGS sequence"/>
</dbReference>
<dbReference type="EMBL" id="CAAALY010258259">
    <property type="protein sequence ID" value="VEL38557.1"/>
    <property type="molecule type" value="Genomic_DNA"/>
</dbReference>
<sequence>MPAKRLEMYRVHASTNPFTTGIRPIGSSANPFLSGQLIKPSLNQLGTGSISNSPETSIPTGFGASDLSGLPPPLQAVPTLTAKAAVASRIAHLAPATSSPIPVASMLTGMIVPYCQPLPFGQTQTQASAQMQQQPAFVSAFTPLSGVQPFPTSYPKTAQTTGLNPFY</sequence>
<dbReference type="AlphaFoldDB" id="A0A448XK32"/>
<protein>
    <submittedName>
        <fullName evidence="2">Uncharacterized protein</fullName>
    </submittedName>
</protein>
<keyword evidence="3" id="KW-1185">Reference proteome</keyword>
<organism evidence="2 3">
    <name type="scientific">Protopolystoma xenopodis</name>
    <dbReference type="NCBI Taxonomy" id="117903"/>
    <lineage>
        <taxon>Eukaryota</taxon>
        <taxon>Metazoa</taxon>
        <taxon>Spiralia</taxon>
        <taxon>Lophotrochozoa</taxon>
        <taxon>Platyhelminthes</taxon>
        <taxon>Monogenea</taxon>
        <taxon>Polyopisthocotylea</taxon>
        <taxon>Polystomatidea</taxon>
        <taxon>Polystomatidae</taxon>
        <taxon>Protopolystoma</taxon>
    </lineage>
</organism>
<evidence type="ECO:0000256" key="1">
    <source>
        <dbReference type="SAM" id="MobiDB-lite"/>
    </source>
</evidence>